<dbReference type="GO" id="GO:0016491">
    <property type="term" value="F:oxidoreductase activity"/>
    <property type="evidence" value="ECO:0007669"/>
    <property type="project" value="InterPro"/>
</dbReference>
<evidence type="ECO:0000313" key="3">
    <source>
        <dbReference type="EMBL" id="VFK31455.1"/>
    </source>
</evidence>
<dbReference type="EMBL" id="CAADFM010000146">
    <property type="protein sequence ID" value="VFK16426.1"/>
    <property type="molecule type" value="Genomic_DNA"/>
</dbReference>
<sequence length="230" mass="24492">MKNIDSILHVRGESLFVDDVPAPEGLLHAAVFSSPMVSGKITRLNVAPAMEIEGIHDVFTDGDIPANNQIGNTIQDQPLLADGKVRHIGQPIALVVGEDAEVVRMAASAIEIEFEEWPGVFDAREAYAQGQLIVPPGIVSMGEIEDAWQKCDVIVEGQVESGQEHLYLETHGAFAYPTEMGGVKVVTATQAPRAVQKVVANVLGLASHHVEVDVLRLGGGFGGKEVQAST</sequence>
<dbReference type="InterPro" id="IPR037165">
    <property type="entry name" value="AldOxase/xan_DH_Mopterin-bd_sf"/>
</dbReference>
<dbReference type="InterPro" id="IPR016208">
    <property type="entry name" value="Ald_Oxase/xanthine_DH-like"/>
</dbReference>
<dbReference type="SUPFAM" id="SSF56003">
    <property type="entry name" value="Molybdenum cofactor-binding domain"/>
    <property type="match status" value="1"/>
</dbReference>
<dbReference type="EMBL" id="CAADFP010000139">
    <property type="protein sequence ID" value="VFK31455.1"/>
    <property type="molecule type" value="Genomic_DNA"/>
</dbReference>
<name>A0A450XQ47_9GAMM</name>
<dbReference type="PANTHER" id="PTHR45444:SF3">
    <property type="entry name" value="XANTHINE DEHYDROGENASE"/>
    <property type="match status" value="1"/>
</dbReference>
<gene>
    <name evidence="2" type="ORF">BECKLPF1236A_GA0070988_101464</name>
    <name evidence="3" type="ORF">BECKLPF1236C_GA0070990_101395</name>
</gene>
<evidence type="ECO:0000313" key="2">
    <source>
        <dbReference type="EMBL" id="VFK16426.1"/>
    </source>
</evidence>
<dbReference type="Gene3D" id="3.30.365.10">
    <property type="entry name" value="Aldehyde oxidase/xanthine dehydrogenase, molybdopterin binding domain"/>
    <property type="match status" value="2"/>
</dbReference>
<protein>
    <submittedName>
        <fullName evidence="3">Molybdopterin-binding domain of aldehyde dehydrogenase</fullName>
    </submittedName>
</protein>
<dbReference type="InterPro" id="IPR036856">
    <property type="entry name" value="Ald_Oxase/Xan_DH_a/b_sf"/>
</dbReference>
<accession>A0A450XQ47</accession>
<dbReference type="SUPFAM" id="SSF54665">
    <property type="entry name" value="CO dehydrogenase molybdoprotein N-domain-like"/>
    <property type="match status" value="1"/>
</dbReference>
<dbReference type="AlphaFoldDB" id="A0A450XQ47"/>
<dbReference type="InterPro" id="IPR000674">
    <property type="entry name" value="Ald_Oxase/Xan_DH_a/b"/>
</dbReference>
<dbReference type="PANTHER" id="PTHR45444">
    <property type="entry name" value="XANTHINE DEHYDROGENASE"/>
    <property type="match status" value="1"/>
</dbReference>
<proteinExistence type="predicted"/>
<dbReference type="Gene3D" id="3.90.1170.50">
    <property type="entry name" value="Aldehyde oxidase/xanthine dehydrogenase, a/b hammerhead"/>
    <property type="match status" value="1"/>
</dbReference>
<dbReference type="GO" id="GO:0005506">
    <property type="term" value="F:iron ion binding"/>
    <property type="evidence" value="ECO:0007669"/>
    <property type="project" value="InterPro"/>
</dbReference>
<reference evidence="3" key="1">
    <citation type="submission" date="2019-02" db="EMBL/GenBank/DDBJ databases">
        <authorList>
            <person name="Gruber-Vodicka R. H."/>
            <person name="Seah K. B. B."/>
        </authorList>
    </citation>
    <scope>NUCLEOTIDE SEQUENCE</scope>
    <source>
        <strain evidence="2">BECK_S312</strain>
        <strain evidence="3">BECK_S426</strain>
    </source>
</reference>
<evidence type="ECO:0000259" key="1">
    <source>
        <dbReference type="SMART" id="SM01008"/>
    </source>
</evidence>
<dbReference type="InterPro" id="IPR008274">
    <property type="entry name" value="AldOxase/xan_DH_MoCoBD1"/>
</dbReference>
<feature type="domain" description="Aldehyde oxidase/xanthine dehydrogenase a/b hammerhead" evidence="1">
    <location>
        <begin position="11"/>
        <end position="118"/>
    </location>
</feature>
<dbReference type="SMART" id="SM01008">
    <property type="entry name" value="Ald_Xan_dh_C"/>
    <property type="match status" value="1"/>
</dbReference>
<dbReference type="Pfam" id="PF01315">
    <property type="entry name" value="Ald_Xan_dh_C"/>
    <property type="match status" value="1"/>
</dbReference>
<organism evidence="3">
    <name type="scientific">Candidatus Kentrum sp. LPFa</name>
    <dbReference type="NCBI Taxonomy" id="2126335"/>
    <lineage>
        <taxon>Bacteria</taxon>
        <taxon>Pseudomonadati</taxon>
        <taxon>Pseudomonadota</taxon>
        <taxon>Gammaproteobacteria</taxon>
        <taxon>Candidatus Kentrum</taxon>
    </lineage>
</organism>
<dbReference type="Pfam" id="PF02738">
    <property type="entry name" value="MoCoBD_1"/>
    <property type="match status" value="1"/>
</dbReference>